<accession>A0ABP4E6H0</accession>
<dbReference type="EMBL" id="BAAALG010000002">
    <property type="protein sequence ID" value="GAA1092171.1"/>
    <property type="molecule type" value="Genomic_DNA"/>
</dbReference>
<dbReference type="RefSeq" id="WP_343990805.1">
    <property type="nucleotide sequence ID" value="NZ_BAAALG010000002.1"/>
</dbReference>
<protein>
    <recommendedName>
        <fullName evidence="1">DUF222 domain-containing protein</fullName>
    </recommendedName>
</protein>
<keyword evidence="3" id="KW-1185">Reference proteome</keyword>
<organism evidence="2 3">
    <name type="scientific">Nocardioides dubius</name>
    <dbReference type="NCBI Taxonomy" id="317019"/>
    <lineage>
        <taxon>Bacteria</taxon>
        <taxon>Bacillati</taxon>
        <taxon>Actinomycetota</taxon>
        <taxon>Actinomycetes</taxon>
        <taxon>Propionibacteriales</taxon>
        <taxon>Nocardioidaceae</taxon>
        <taxon>Nocardioides</taxon>
    </lineage>
</organism>
<feature type="domain" description="DUF222" evidence="1">
    <location>
        <begin position="65"/>
        <end position="246"/>
    </location>
</feature>
<comment type="caution">
    <text evidence="2">The sequence shown here is derived from an EMBL/GenBank/DDBJ whole genome shotgun (WGS) entry which is preliminary data.</text>
</comment>
<proteinExistence type="predicted"/>
<dbReference type="CDD" id="cd00085">
    <property type="entry name" value="HNHc"/>
    <property type="match status" value="1"/>
</dbReference>
<evidence type="ECO:0000313" key="2">
    <source>
        <dbReference type="EMBL" id="GAA1092171.1"/>
    </source>
</evidence>
<feature type="domain" description="DUF222" evidence="1">
    <location>
        <begin position="348"/>
        <end position="451"/>
    </location>
</feature>
<dbReference type="InterPro" id="IPR003870">
    <property type="entry name" value="DUF222"/>
</dbReference>
<dbReference type="Proteomes" id="UP001501581">
    <property type="component" value="Unassembled WGS sequence"/>
</dbReference>
<evidence type="ECO:0000313" key="3">
    <source>
        <dbReference type="Proteomes" id="UP001501581"/>
    </source>
</evidence>
<evidence type="ECO:0000259" key="1">
    <source>
        <dbReference type="Pfam" id="PF02720"/>
    </source>
</evidence>
<gene>
    <name evidence="2" type="ORF">GCM10009668_03920</name>
</gene>
<reference evidence="3" key="1">
    <citation type="journal article" date="2019" name="Int. J. Syst. Evol. Microbiol.">
        <title>The Global Catalogue of Microorganisms (GCM) 10K type strain sequencing project: providing services to taxonomists for standard genome sequencing and annotation.</title>
        <authorList>
            <consortium name="The Broad Institute Genomics Platform"/>
            <consortium name="The Broad Institute Genome Sequencing Center for Infectious Disease"/>
            <person name="Wu L."/>
            <person name="Ma J."/>
        </authorList>
    </citation>
    <scope>NUCLEOTIDE SEQUENCE [LARGE SCALE GENOMIC DNA]</scope>
    <source>
        <strain evidence="3">JCM 13008</strain>
    </source>
</reference>
<dbReference type="InterPro" id="IPR003615">
    <property type="entry name" value="HNH_nuc"/>
</dbReference>
<sequence length="521" mass="55757">MPRITPPSGPPTATIQPEALALSQQAICQATLAIEAALDSCSDANPIYLSTAEKEAVLLKMPVLQARLTELNYRLLACAFDVVDAHGARNIGDYLAHETHQAHGTMARELRIARELDSRWMHLHTALRDGRVNLAQSVEITRSLDALPDDLDAAVLRDAERTLVKHAEEFGPNDLRRMGKRIIDVVAPEIAEAVEGKRLADEERSARERQQLTLKPQGDGTTRISGLLTDGCANRLATALNAITNPRRDRLTPAPCGCAPDTDGNYGESCGDLECPGRDAHHGTFTDAAGGANDDATSNGASGSGASGGCGCGCGCGCDRAGTGGHCGHDVRTSGTCGGQPHPVRKLSTPQRNARALNTLLETLDPKRLPLHGGDATTVVVTISLDALRNEIGTATLTTQRDAWHDRISAGEARRLACNAGIIPAVLGGDSVPLDLGRTKRFYSGAQHRALALMHPYCLAENCRIPATWCEAHHNNPWSLGGRTDLADGSLLCSKHHHNIHDPAYVVEYLPHGGIRFTRRR</sequence>
<dbReference type="Pfam" id="PF02720">
    <property type="entry name" value="DUF222"/>
    <property type="match status" value="2"/>
</dbReference>
<name>A0ABP4E6H0_9ACTN</name>